<evidence type="ECO:0000313" key="1">
    <source>
        <dbReference type="EMBL" id="KDS31335.1"/>
    </source>
</evidence>
<comment type="caution">
    <text evidence="1">The sequence shown here is derived from an EMBL/GenBank/DDBJ whole genome shotgun (WGS) entry which is preliminary data.</text>
</comment>
<name>A0A078R7N6_PHOVU</name>
<reference evidence="1 2" key="1">
    <citation type="submission" date="2014-04" db="EMBL/GenBank/DDBJ databases">
        <authorList>
            <person name="Sears C."/>
            <person name="Carroll K."/>
            <person name="Sack B.R."/>
            <person name="Qadri F."/>
            <person name="Myers L.L."/>
            <person name="Chung G.-T."/>
            <person name="Escheverria P."/>
            <person name="Fraser C.M."/>
            <person name="Sadzewicz L."/>
            <person name="Shefchek K.A."/>
            <person name="Tallon L."/>
            <person name="Das S.P."/>
            <person name="Daugherty S."/>
            <person name="Mongodin E.F."/>
        </authorList>
    </citation>
    <scope>NUCLEOTIDE SEQUENCE [LARGE SCALE GENOMIC DNA]</scope>
    <source>
        <strain evidence="2">3775 SL(B) 10 (iv)</strain>
    </source>
</reference>
<protein>
    <submittedName>
        <fullName evidence="1">Uncharacterized protein</fullName>
    </submittedName>
</protein>
<proteinExistence type="predicted"/>
<dbReference type="EMBL" id="JNHI01000009">
    <property type="protein sequence ID" value="KDS31335.1"/>
    <property type="molecule type" value="Genomic_DNA"/>
</dbReference>
<accession>A0A078R7N6</accession>
<sequence>MRYALRNQDKIAAAYSSEYLKEHIIGSLDSYFNVPRSQEEVEDFIYSSCVCYSTNQGNYPIMQINDIADDNAMLEFAWIGTQYDVIKLAFLGRMKG</sequence>
<evidence type="ECO:0000313" key="2">
    <source>
        <dbReference type="Proteomes" id="UP000028134"/>
    </source>
</evidence>
<dbReference type="Proteomes" id="UP000028134">
    <property type="component" value="Unassembled WGS sequence"/>
</dbReference>
<organism evidence="1 2">
    <name type="scientific">Phocaeicola vulgatus str. 3775 SL</name>
    <name type="common">B</name>
    <name type="synonym">iv</name>
    <dbReference type="NCBI Taxonomy" id="1339350"/>
    <lineage>
        <taxon>Bacteria</taxon>
        <taxon>Pseudomonadati</taxon>
        <taxon>Bacteroidota</taxon>
        <taxon>Bacteroidia</taxon>
        <taxon>Bacteroidales</taxon>
        <taxon>Bacteroidaceae</taxon>
        <taxon>Phocaeicola</taxon>
    </lineage>
</organism>
<dbReference type="RefSeq" id="WP_005938146.1">
    <property type="nucleotide sequence ID" value="NZ_JNHI01000009.1"/>
</dbReference>
<gene>
    <name evidence="1" type="ORF">M097_1981</name>
</gene>
<dbReference type="AlphaFoldDB" id="A0A078R7N6"/>
<dbReference type="PATRIC" id="fig|1339350.3.peg.1906"/>
<dbReference type="GeneID" id="60062887"/>